<sequence>MSETKQEFINLIHNNKLKKINAKLKAIDLIDGNFHICYIPSLKLSAYGSTSSEAFKMMKNIVIPDFCETLMSQEKNKILSELKALGWSQSPFFKTELCKSAHIDKEGILRDFDLSENTELRERLMTV</sequence>
<dbReference type="Proteomes" id="UP000323653">
    <property type="component" value="Chromosome"/>
</dbReference>
<keyword evidence="2" id="KW-1185">Reference proteome</keyword>
<accession>A0A5C0VH06</accession>
<proteinExistence type="predicted"/>
<evidence type="ECO:0000313" key="2">
    <source>
        <dbReference type="Proteomes" id="UP000323653"/>
    </source>
</evidence>
<reference evidence="1 2" key="1">
    <citation type="submission" date="2019-08" db="EMBL/GenBank/DDBJ databases">
        <title>Pedobacter sp. nov., isolated from Han river, South Korea.</title>
        <authorList>
            <person name="Lee D.-H."/>
            <person name="Kim Y.-S."/>
            <person name="Hwang E.-M."/>
            <person name="Le Tran T.C."/>
            <person name="Cha C.-J."/>
        </authorList>
    </citation>
    <scope>NUCLEOTIDE SEQUENCE [LARGE SCALE GENOMIC DNA]</scope>
    <source>
        <strain evidence="1 2">CJ43</strain>
    </source>
</reference>
<dbReference type="KEGG" id="pej:FYC62_10110"/>
<dbReference type="EMBL" id="CP043329">
    <property type="protein sequence ID" value="QEK51965.1"/>
    <property type="molecule type" value="Genomic_DNA"/>
</dbReference>
<protein>
    <submittedName>
        <fullName evidence="1">Uncharacterized protein</fullName>
    </submittedName>
</protein>
<evidence type="ECO:0000313" key="1">
    <source>
        <dbReference type="EMBL" id="QEK51965.1"/>
    </source>
</evidence>
<dbReference type="AlphaFoldDB" id="A0A5C0VH06"/>
<gene>
    <name evidence="1" type="ORF">FYC62_10110</name>
</gene>
<organism evidence="1 2">
    <name type="scientific">Pedobacter aquae</name>
    <dbReference type="NCBI Taxonomy" id="2605747"/>
    <lineage>
        <taxon>Bacteria</taxon>
        <taxon>Pseudomonadati</taxon>
        <taxon>Bacteroidota</taxon>
        <taxon>Sphingobacteriia</taxon>
        <taxon>Sphingobacteriales</taxon>
        <taxon>Sphingobacteriaceae</taxon>
        <taxon>Pedobacter</taxon>
    </lineage>
</organism>
<dbReference type="RefSeq" id="WP_039452149.1">
    <property type="nucleotide sequence ID" value="NZ_CP043329.1"/>
</dbReference>
<name>A0A5C0VH06_9SPHI</name>